<dbReference type="InterPro" id="IPR055275">
    <property type="entry name" value="Ferredox_Rdtase"/>
</dbReference>
<feature type="binding site" evidence="10">
    <location>
        <position position="430"/>
    </location>
    <ligand>
        <name>NADP(+)</name>
        <dbReference type="ChEBI" id="CHEBI:58349"/>
    </ligand>
</feature>
<dbReference type="Gene3D" id="3.50.50.60">
    <property type="entry name" value="FAD/NAD(P)-binding domain"/>
    <property type="match status" value="1"/>
</dbReference>
<dbReference type="eggNOG" id="KOG1800">
    <property type="taxonomic scope" value="Eukaryota"/>
</dbReference>
<evidence type="ECO:0000256" key="1">
    <source>
        <dbReference type="ARBA" id="ARBA00001974"/>
    </source>
</evidence>
<dbReference type="PANTHER" id="PTHR48467">
    <property type="entry name" value="GLUTAMATE SYNTHASE 1 [NADH], CHLOROPLASTIC-LIKE"/>
    <property type="match status" value="1"/>
</dbReference>
<dbReference type="Gene3D" id="3.40.50.720">
    <property type="entry name" value="NAD(P)-binding Rossmann-like Domain"/>
    <property type="match status" value="1"/>
</dbReference>
<evidence type="ECO:0000313" key="12">
    <source>
        <dbReference type="EMBL" id="EOD43625.1"/>
    </source>
</evidence>
<evidence type="ECO:0000313" key="13">
    <source>
        <dbReference type="Proteomes" id="UP000013521"/>
    </source>
</evidence>
<dbReference type="InterPro" id="IPR036188">
    <property type="entry name" value="FAD/NAD-bd_sf"/>
</dbReference>
<evidence type="ECO:0000256" key="8">
    <source>
        <dbReference type="PIRNR" id="PIRNR000362"/>
    </source>
</evidence>
<dbReference type="InterPro" id="IPR023753">
    <property type="entry name" value="FAD/NAD-binding_dom"/>
</dbReference>
<protein>
    <recommendedName>
        <fullName evidence="8">NADPH:adrenodoxin oxidoreductase, mitochondrial</fullName>
        <ecNumber evidence="8">1.18.1.6</ecNumber>
    </recommendedName>
</protein>
<feature type="binding site" evidence="10">
    <location>
        <position position="247"/>
    </location>
    <ligand>
        <name>NADP(+)</name>
        <dbReference type="ChEBI" id="CHEBI:58349"/>
    </ligand>
</feature>
<keyword evidence="3 8" id="KW-0285">Flavoprotein</keyword>
<evidence type="ECO:0000256" key="5">
    <source>
        <dbReference type="ARBA" id="ARBA00022857"/>
    </source>
</evidence>
<evidence type="ECO:0000256" key="4">
    <source>
        <dbReference type="ARBA" id="ARBA00022827"/>
    </source>
</evidence>
<evidence type="ECO:0000256" key="2">
    <source>
        <dbReference type="ARBA" id="ARBA00008312"/>
    </source>
</evidence>
<feature type="binding site" evidence="9">
    <location>
        <position position="55"/>
    </location>
    <ligand>
        <name>FAD</name>
        <dbReference type="ChEBI" id="CHEBI:57692"/>
    </ligand>
</feature>
<evidence type="ECO:0000256" key="10">
    <source>
        <dbReference type="PIRSR" id="PIRSR000362-2"/>
    </source>
</evidence>
<dbReference type="EMBL" id="KB916811">
    <property type="protein sequence ID" value="EOD43625.1"/>
    <property type="molecule type" value="Genomic_DNA"/>
</dbReference>
<proteinExistence type="inferred from homology"/>
<accession>R1FWX6</accession>
<dbReference type="STRING" id="1287680.R1FWX6"/>
<keyword evidence="8" id="KW-0496">Mitochondrion</keyword>
<feature type="binding site" evidence="9">
    <location>
        <position position="120"/>
    </location>
    <ligand>
        <name>FAD</name>
        <dbReference type="ChEBI" id="CHEBI:57692"/>
    </ligand>
</feature>
<feature type="domain" description="FAD/NAD(P)-binding" evidence="11">
    <location>
        <begin position="45"/>
        <end position="202"/>
    </location>
</feature>
<feature type="binding site" evidence="9">
    <location>
        <position position="84"/>
    </location>
    <ligand>
        <name>FAD</name>
        <dbReference type="ChEBI" id="CHEBI:57692"/>
    </ligand>
</feature>
<dbReference type="GO" id="GO:0071949">
    <property type="term" value="F:FAD binding"/>
    <property type="evidence" value="ECO:0007669"/>
    <property type="project" value="EnsemblFungi"/>
</dbReference>
<organism evidence="12 13">
    <name type="scientific">Botryosphaeria parva (strain UCR-NP2)</name>
    <name type="common">Grapevine canker fungus</name>
    <name type="synonym">Neofusicoccum parvum</name>
    <dbReference type="NCBI Taxonomy" id="1287680"/>
    <lineage>
        <taxon>Eukaryota</taxon>
        <taxon>Fungi</taxon>
        <taxon>Dikarya</taxon>
        <taxon>Ascomycota</taxon>
        <taxon>Pezizomycotina</taxon>
        <taxon>Dothideomycetes</taxon>
        <taxon>Dothideomycetes incertae sedis</taxon>
        <taxon>Botryosphaeriales</taxon>
        <taxon>Botryosphaeriaceae</taxon>
        <taxon>Neofusicoccum</taxon>
    </lineage>
</organism>
<dbReference type="KEGG" id="npa:UCRNP2_9683"/>
<keyword evidence="4 8" id="KW-0274">FAD</keyword>
<dbReference type="PIRSF" id="PIRSF000362">
    <property type="entry name" value="FNR"/>
    <property type="match status" value="1"/>
</dbReference>
<dbReference type="EC" id="1.18.1.6" evidence="8"/>
<feature type="binding site" evidence="9">
    <location>
        <begin position="430"/>
        <end position="432"/>
    </location>
    <ligand>
        <name>FAD</name>
        <dbReference type="ChEBI" id="CHEBI:57692"/>
    </ligand>
</feature>
<reference evidence="13" key="1">
    <citation type="journal article" date="2013" name="Genome Announc.">
        <title>Draft genome sequence of Neofusicoccum parvum isolate UCR-NP2, a fungal vascular pathogen associated with grapevine cankers.</title>
        <authorList>
            <person name="Blanco-Ulate B."/>
            <person name="Rolshausen P."/>
            <person name="Cantu D."/>
        </authorList>
    </citation>
    <scope>NUCLEOTIDE SEQUENCE [LARGE SCALE GENOMIC DNA]</scope>
    <source>
        <strain evidence="13">UCR-NP2</strain>
    </source>
</reference>
<dbReference type="AlphaFoldDB" id="R1FWX6"/>
<dbReference type="GO" id="GO:0004324">
    <property type="term" value="F:ferredoxin-NADP+ reductase activity"/>
    <property type="evidence" value="ECO:0007669"/>
    <property type="project" value="EnsemblFungi"/>
</dbReference>
<evidence type="ECO:0000256" key="9">
    <source>
        <dbReference type="PIRSR" id="PIRSR000362-1"/>
    </source>
</evidence>
<dbReference type="OMA" id="RFNFIGN"/>
<evidence type="ECO:0000259" key="11">
    <source>
        <dbReference type="Pfam" id="PF07992"/>
    </source>
</evidence>
<feature type="binding site" evidence="9">
    <location>
        <position position="423"/>
    </location>
    <ligand>
        <name>FAD</name>
        <dbReference type="ChEBI" id="CHEBI:57692"/>
    </ligand>
</feature>
<comment type="cofactor">
    <cofactor evidence="1 8 9">
        <name>FAD</name>
        <dbReference type="ChEBI" id="CHEBI:57692"/>
    </cofactor>
</comment>
<keyword evidence="5 8" id="KW-0521">NADP</keyword>
<dbReference type="Proteomes" id="UP000013521">
    <property type="component" value="Unassembled WGS sequence"/>
</dbReference>
<dbReference type="SUPFAM" id="SSF51971">
    <property type="entry name" value="Nucleotide-binding domain"/>
    <property type="match status" value="1"/>
</dbReference>
<keyword evidence="6 8" id="KW-0560">Oxidoreductase</keyword>
<comment type="subcellular location">
    <subcellularLocation>
        <location evidence="8">Mitochondrion</location>
    </subcellularLocation>
</comment>
<comment type="catalytic activity">
    <reaction evidence="7 8">
        <text>2 reduced [adrenodoxin] + NADP(+) + H(+) = 2 oxidized [adrenodoxin] + NADPH</text>
        <dbReference type="Rhea" id="RHEA:42312"/>
        <dbReference type="Rhea" id="RHEA-COMP:9998"/>
        <dbReference type="Rhea" id="RHEA-COMP:9999"/>
        <dbReference type="ChEBI" id="CHEBI:15378"/>
        <dbReference type="ChEBI" id="CHEBI:33737"/>
        <dbReference type="ChEBI" id="CHEBI:33738"/>
        <dbReference type="ChEBI" id="CHEBI:57783"/>
        <dbReference type="ChEBI" id="CHEBI:58349"/>
        <dbReference type="EC" id="1.18.1.6"/>
    </reaction>
</comment>
<evidence type="ECO:0000256" key="7">
    <source>
        <dbReference type="ARBA" id="ARBA00048933"/>
    </source>
</evidence>
<name>R1FWX6_BOTPV</name>
<dbReference type="InterPro" id="IPR021163">
    <property type="entry name" value="Ferredox_Rdtase_adrenod"/>
</dbReference>
<comment type="similarity">
    <text evidence="2 8">Belongs to the ferredoxin--NADP reductase type 1 family.</text>
</comment>
<dbReference type="HOGENOM" id="CLU_024722_3_1_1"/>
<dbReference type="PRINTS" id="PR00419">
    <property type="entry name" value="ADXRDTASE"/>
</dbReference>
<feature type="binding site" evidence="10">
    <location>
        <begin position="235"/>
        <end position="236"/>
    </location>
    <ligand>
        <name>NADP(+)</name>
        <dbReference type="ChEBI" id="CHEBI:58349"/>
    </ligand>
</feature>
<dbReference type="OrthoDB" id="333024at2759"/>
<dbReference type="Pfam" id="PF07992">
    <property type="entry name" value="Pyr_redox_2"/>
    <property type="match status" value="1"/>
</dbReference>
<evidence type="ECO:0000256" key="3">
    <source>
        <dbReference type="ARBA" id="ARBA00022630"/>
    </source>
</evidence>
<gene>
    <name evidence="12" type="ORF">UCRNP2_9683</name>
</gene>
<feature type="binding site" evidence="9">
    <location>
        <position position="76"/>
    </location>
    <ligand>
        <name>FAD</name>
        <dbReference type="ChEBI" id="CHEBI:57692"/>
    </ligand>
</feature>
<sequence length="516" mass="57359">MRLPRPAPFVCRACARTLRAPARPNASVSRSPLAARHYANVVRPFRVAVVGSGPAGFYATYRLMAKIEHAVVDMYEQQPVPYGLTRFGVAPDHPEVKNCQDKFEEVAASDRFNFIGNVNVGHDISLAQLTPHYDALLFAYGASKDKELGIPGENLQGVYSARKFVGWYNGLPEYAGLNPQLKGKRAVIIGQGNVALDVARILLSDVDALRKTDIAEHALEVLAKNKVRNVKLVGRRGPMQAAFTIKEVRELFNLPNVAFRPLDPSLFPPPDYKLDRQRGRLSKILSQGAPDRWPPKSKDSKRWSLDFNLSPTSFSARFQRHHVSDVTFQRTVFTPDSDRFDRRARVQPAPRLDTATFWADVAFRSVGYRAAALPGLADVGVPFDDERGLIPNDGFGRVVARPPPGAVGLPVVRPVPGAYVAGWVGRGPTGVIATTMEDAFVTADAIARDWLEGMPFLPGDGKGWGKVRELLDRRVRPVSWEDWKRIDAVERERGKAKGKEREKFVRKKDMLEVLDP</sequence>
<dbReference type="GO" id="GO:0008860">
    <property type="term" value="F:ferredoxin-NAD+ reductase activity"/>
    <property type="evidence" value="ECO:0007669"/>
    <property type="project" value="EnsemblFungi"/>
</dbReference>
<dbReference type="PANTHER" id="PTHR48467:SF1">
    <property type="entry name" value="GLUTAMATE SYNTHASE 1 [NADH], CHLOROPLASTIC-LIKE"/>
    <property type="match status" value="1"/>
</dbReference>
<evidence type="ECO:0000256" key="6">
    <source>
        <dbReference type="ARBA" id="ARBA00023002"/>
    </source>
</evidence>
<dbReference type="GO" id="GO:0005739">
    <property type="term" value="C:mitochondrion"/>
    <property type="evidence" value="ECO:0007669"/>
    <property type="project" value="UniProtKB-SubCell"/>
</dbReference>
<feature type="binding site" evidence="10">
    <location>
        <begin position="191"/>
        <end position="194"/>
    </location>
    <ligand>
        <name>NADP(+)</name>
        <dbReference type="ChEBI" id="CHEBI:58349"/>
    </ligand>
</feature>